<dbReference type="Pfam" id="PF04542">
    <property type="entry name" value="Sigma70_r2"/>
    <property type="match status" value="1"/>
</dbReference>
<dbReference type="Gene3D" id="1.10.1740.10">
    <property type="match status" value="1"/>
</dbReference>
<dbReference type="InterPro" id="IPR013325">
    <property type="entry name" value="RNA_pol_sigma_r2"/>
</dbReference>
<evidence type="ECO:0000256" key="3">
    <source>
        <dbReference type="ARBA" id="ARBA00023082"/>
    </source>
</evidence>
<dbReference type="PANTHER" id="PTHR43133">
    <property type="entry name" value="RNA POLYMERASE ECF-TYPE SIGMA FACTO"/>
    <property type="match status" value="1"/>
</dbReference>
<dbReference type="EMBL" id="JAMDMJ010000010">
    <property type="protein sequence ID" value="MCY9596004.1"/>
    <property type="molecule type" value="Genomic_DNA"/>
</dbReference>
<evidence type="ECO:0000313" key="7">
    <source>
        <dbReference type="EMBL" id="MCY9596004.1"/>
    </source>
</evidence>
<dbReference type="SUPFAM" id="SSF88659">
    <property type="entry name" value="Sigma3 and sigma4 domains of RNA polymerase sigma factors"/>
    <property type="match status" value="1"/>
</dbReference>
<organism evidence="7 8">
    <name type="scientific">Paenibacillus chitinolyticus</name>
    <dbReference type="NCBI Taxonomy" id="79263"/>
    <lineage>
        <taxon>Bacteria</taxon>
        <taxon>Bacillati</taxon>
        <taxon>Bacillota</taxon>
        <taxon>Bacilli</taxon>
        <taxon>Bacillales</taxon>
        <taxon>Paenibacillaceae</taxon>
        <taxon>Paenibacillus</taxon>
    </lineage>
</organism>
<evidence type="ECO:0000256" key="1">
    <source>
        <dbReference type="ARBA" id="ARBA00010641"/>
    </source>
</evidence>
<dbReference type="PANTHER" id="PTHR43133:SF51">
    <property type="entry name" value="RNA POLYMERASE SIGMA FACTOR"/>
    <property type="match status" value="1"/>
</dbReference>
<dbReference type="Pfam" id="PF08281">
    <property type="entry name" value="Sigma70_r4_2"/>
    <property type="match status" value="1"/>
</dbReference>
<dbReference type="NCBIfam" id="TIGR02937">
    <property type="entry name" value="sigma70-ECF"/>
    <property type="match status" value="1"/>
</dbReference>
<keyword evidence="8" id="KW-1185">Reference proteome</keyword>
<dbReference type="InterPro" id="IPR014284">
    <property type="entry name" value="RNA_pol_sigma-70_dom"/>
</dbReference>
<gene>
    <name evidence="7" type="ORF">M5X16_09480</name>
</gene>
<dbReference type="InterPro" id="IPR013324">
    <property type="entry name" value="RNA_pol_sigma_r3/r4-like"/>
</dbReference>
<dbReference type="GeneID" id="95373766"/>
<feature type="domain" description="RNA polymerase sigma-70 region 2" evidence="5">
    <location>
        <begin position="19"/>
        <end position="84"/>
    </location>
</feature>
<comment type="similarity">
    <text evidence="1">Belongs to the sigma-70 factor family. ECF subfamily.</text>
</comment>
<keyword evidence="2" id="KW-0805">Transcription regulation</keyword>
<dbReference type="RefSeq" id="WP_241688779.1">
    <property type="nucleotide sequence ID" value="NZ_CP026520.1"/>
</dbReference>
<keyword evidence="3" id="KW-0731">Sigma factor</keyword>
<evidence type="ECO:0000259" key="6">
    <source>
        <dbReference type="Pfam" id="PF08281"/>
    </source>
</evidence>
<dbReference type="InterPro" id="IPR013249">
    <property type="entry name" value="RNA_pol_sigma70_r4_t2"/>
</dbReference>
<dbReference type="Proteomes" id="UP001527202">
    <property type="component" value="Unassembled WGS sequence"/>
</dbReference>
<accession>A0ABT4FFE3</accession>
<dbReference type="SUPFAM" id="SSF88946">
    <property type="entry name" value="Sigma2 domain of RNA polymerase sigma factors"/>
    <property type="match status" value="1"/>
</dbReference>
<proteinExistence type="inferred from homology"/>
<dbReference type="InterPro" id="IPR036388">
    <property type="entry name" value="WH-like_DNA-bd_sf"/>
</dbReference>
<keyword evidence="4" id="KW-0804">Transcription</keyword>
<dbReference type="CDD" id="cd06171">
    <property type="entry name" value="Sigma70_r4"/>
    <property type="match status" value="1"/>
</dbReference>
<evidence type="ECO:0000313" key="8">
    <source>
        <dbReference type="Proteomes" id="UP001527202"/>
    </source>
</evidence>
<reference evidence="7 8" key="1">
    <citation type="submission" date="2022-05" db="EMBL/GenBank/DDBJ databases">
        <title>Genome Sequencing of Bee-Associated Microbes.</title>
        <authorList>
            <person name="Dunlap C."/>
        </authorList>
    </citation>
    <scope>NUCLEOTIDE SEQUENCE [LARGE SCALE GENOMIC DNA]</scope>
    <source>
        <strain evidence="7 8">NRRL B-23120</strain>
    </source>
</reference>
<dbReference type="InterPro" id="IPR007627">
    <property type="entry name" value="RNA_pol_sigma70_r2"/>
</dbReference>
<name>A0ABT4FFE3_9BACL</name>
<sequence length="168" mass="19748">MLVRAARNGDDQAFTRLMDEEKARLYRIAYAYLHSRPDALDALQETAFRAYRNIRKLNDHTLFSTWVTRILLNYCADERKRRNRPVYPDYTAVKEVSGPKPDNLDLYMALDRLQPSEKQLIILKYMEDWTYPQIASLLQMPESTIKTRARKALDQLKSILGREDEAYG</sequence>
<evidence type="ECO:0000259" key="5">
    <source>
        <dbReference type="Pfam" id="PF04542"/>
    </source>
</evidence>
<dbReference type="InterPro" id="IPR039425">
    <property type="entry name" value="RNA_pol_sigma-70-like"/>
</dbReference>
<dbReference type="Gene3D" id="1.10.10.10">
    <property type="entry name" value="Winged helix-like DNA-binding domain superfamily/Winged helix DNA-binding domain"/>
    <property type="match status" value="1"/>
</dbReference>
<evidence type="ECO:0000256" key="2">
    <source>
        <dbReference type="ARBA" id="ARBA00023015"/>
    </source>
</evidence>
<feature type="domain" description="RNA polymerase sigma factor 70 region 4 type 2" evidence="6">
    <location>
        <begin position="105"/>
        <end position="156"/>
    </location>
</feature>
<protein>
    <submittedName>
        <fullName evidence="7">Sigma-70 family RNA polymerase sigma factor</fullName>
    </submittedName>
</protein>
<evidence type="ECO:0000256" key="4">
    <source>
        <dbReference type="ARBA" id="ARBA00023163"/>
    </source>
</evidence>
<comment type="caution">
    <text evidence="7">The sequence shown here is derived from an EMBL/GenBank/DDBJ whole genome shotgun (WGS) entry which is preliminary data.</text>
</comment>